<evidence type="ECO:0000313" key="2">
    <source>
        <dbReference type="Proteomes" id="UP001433508"/>
    </source>
</evidence>
<protein>
    <submittedName>
        <fullName evidence="1">Uncharacterized protein</fullName>
    </submittedName>
</protein>
<organism evidence="1 2">
    <name type="scientific">Lipomyces kononenkoae</name>
    <name type="common">Yeast</name>
    <dbReference type="NCBI Taxonomy" id="34357"/>
    <lineage>
        <taxon>Eukaryota</taxon>
        <taxon>Fungi</taxon>
        <taxon>Dikarya</taxon>
        <taxon>Ascomycota</taxon>
        <taxon>Saccharomycotina</taxon>
        <taxon>Lipomycetes</taxon>
        <taxon>Lipomycetales</taxon>
        <taxon>Lipomycetaceae</taxon>
        <taxon>Lipomyces</taxon>
    </lineage>
</organism>
<reference evidence="2" key="1">
    <citation type="journal article" date="2024" name="Front. Bioeng. Biotechnol.">
        <title>Genome-scale model development and genomic sequencing of the oleaginous clade Lipomyces.</title>
        <authorList>
            <person name="Czajka J.J."/>
            <person name="Han Y."/>
            <person name="Kim J."/>
            <person name="Mondo S.J."/>
            <person name="Hofstad B.A."/>
            <person name="Robles A."/>
            <person name="Haridas S."/>
            <person name="Riley R."/>
            <person name="LaButti K."/>
            <person name="Pangilinan J."/>
            <person name="Andreopoulos W."/>
            <person name="Lipzen A."/>
            <person name="Yan J."/>
            <person name="Wang M."/>
            <person name="Ng V."/>
            <person name="Grigoriev I.V."/>
            <person name="Spatafora J.W."/>
            <person name="Magnuson J.K."/>
            <person name="Baker S.E."/>
            <person name="Pomraning K.R."/>
        </authorList>
    </citation>
    <scope>NUCLEOTIDE SEQUENCE [LARGE SCALE GENOMIC DNA]</scope>
    <source>
        <strain evidence="2">CBS 7786</strain>
    </source>
</reference>
<proteinExistence type="predicted"/>
<dbReference type="Proteomes" id="UP001433508">
    <property type="component" value="Unassembled WGS sequence"/>
</dbReference>
<evidence type="ECO:0000313" key="1">
    <source>
        <dbReference type="EMBL" id="KAK9233925.1"/>
    </source>
</evidence>
<accession>A0ACC3SQM1</accession>
<sequence length="186" mass="20651">MHKLLIFFSAVALLELVLCVDIDAARAKMADNLAKAHAAIANGEEQNYVTFINMTIIGDNKNKTHSLNKRTFYGPQIDSYQYGYQGGYKWGTIEPGIPSSVCQSFGADYIGMMEQDWYMSVPILPYPYNCVPEITCFFNWYTAVGCTIDLYFESGAITTNGVRGAGSTVFSAYWYCYDAAGCSDSE</sequence>
<dbReference type="EMBL" id="MU971547">
    <property type="protein sequence ID" value="KAK9233925.1"/>
    <property type="molecule type" value="Genomic_DNA"/>
</dbReference>
<gene>
    <name evidence="1" type="ORF">V1525DRAFT_414765</name>
</gene>
<comment type="caution">
    <text evidence="1">The sequence shown here is derived from an EMBL/GenBank/DDBJ whole genome shotgun (WGS) entry which is preliminary data.</text>
</comment>
<name>A0ACC3SQM1_LIPKO</name>
<keyword evidence="2" id="KW-1185">Reference proteome</keyword>